<dbReference type="Gene3D" id="3.30.930.10">
    <property type="entry name" value="Bira Bifunctional Protein, Domain 2"/>
    <property type="match status" value="1"/>
</dbReference>
<dbReference type="InterPro" id="IPR004524">
    <property type="entry name" value="Asp-tRNA-ligase_1"/>
</dbReference>
<accession>W4LDP1</accession>
<dbReference type="Gene3D" id="2.40.50.140">
    <property type="entry name" value="Nucleic acid-binding proteins"/>
    <property type="match status" value="1"/>
</dbReference>
<dbReference type="PATRIC" id="fig|1429439.4.peg.7780"/>
<dbReference type="InterPro" id="IPR004365">
    <property type="entry name" value="NA-bd_OB_tRNA"/>
</dbReference>
<proteinExistence type="inferred from homology"/>
<dbReference type="SUPFAM" id="SSF55681">
    <property type="entry name" value="Class II aaRS and biotin synthetases"/>
    <property type="match status" value="1"/>
</dbReference>
<dbReference type="Pfam" id="PF02938">
    <property type="entry name" value="GAD"/>
    <property type="match status" value="1"/>
</dbReference>
<dbReference type="Proteomes" id="UP000019140">
    <property type="component" value="Unassembled WGS sequence"/>
</dbReference>
<dbReference type="GO" id="GO:0005737">
    <property type="term" value="C:cytoplasm"/>
    <property type="evidence" value="ECO:0007669"/>
    <property type="project" value="UniProtKB-SubCell"/>
</dbReference>
<evidence type="ECO:0000313" key="10">
    <source>
        <dbReference type="Proteomes" id="UP000019140"/>
    </source>
</evidence>
<dbReference type="AlphaFoldDB" id="W4LDP1"/>
<comment type="caution">
    <text evidence="9">The sequence shown here is derived from an EMBL/GenBank/DDBJ whole genome shotgun (WGS) entry which is preliminary data.</text>
</comment>
<comment type="caution">
    <text evidence="7">Lacks conserved residue(s) required for the propagation of feature annotation.</text>
</comment>
<comment type="subcellular location">
    <subcellularLocation>
        <location evidence="7">Cytoplasm</location>
    </subcellularLocation>
</comment>
<feature type="binding site" evidence="7">
    <location>
        <position position="455"/>
    </location>
    <ligand>
        <name>L-aspartate</name>
        <dbReference type="ChEBI" id="CHEBI:29991"/>
    </ligand>
</feature>
<evidence type="ECO:0000256" key="6">
    <source>
        <dbReference type="ARBA" id="ARBA00023146"/>
    </source>
</evidence>
<evidence type="ECO:0000256" key="7">
    <source>
        <dbReference type="HAMAP-Rule" id="MF_00044"/>
    </source>
</evidence>
<comment type="function">
    <text evidence="7">Aspartyl-tRNA synthetase with relaxed tRNA specificity since it is able to aspartylate not only its cognate tRNA(Asp) but also tRNA(Asn). Reaction proceeds in two steps: L-aspartate is first activated by ATP to form Asp-AMP and then transferred to the acceptor end of tRNA(Asp/Asn).</text>
</comment>
<feature type="binding site" evidence="7">
    <location>
        <position position="489"/>
    </location>
    <ligand>
        <name>ATP</name>
        <dbReference type="ChEBI" id="CHEBI:30616"/>
    </ligand>
</feature>
<keyword evidence="4 7" id="KW-0067">ATP-binding</keyword>
<dbReference type="EMBL" id="AZHX01002217">
    <property type="protein sequence ID" value="ETW96213.1"/>
    <property type="molecule type" value="Genomic_DNA"/>
</dbReference>
<dbReference type="SUPFAM" id="SSF50249">
    <property type="entry name" value="Nucleic acid-binding proteins"/>
    <property type="match status" value="1"/>
</dbReference>
<dbReference type="Pfam" id="PF01336">
    <property type="entry name" value="tRNA_anti-codon"/>
    <property type="match status" value="1"/>
</dbReference>
<dbReference type="HAMAP" id="MF_00044">
    <property type="entry name" value="Asp_tRNA_synth_type1"/>
    <property type="match status" value="1"/>
</dbReference>
<keyword evidence="5 7" id="KW-0648">Protein biosynthesis</keyword>
<dbReference type="GO" id="GO:0003676">
    <property type="term" value="F:nucleic acid binding"/>
    <property type="evidence" value="ECO:0007669"/>
    <property type="project" value="InterPro"/>
</dbReference>
<dbReference type="GO" id="GO:0050560">
    <property type="term" value="F:aspartate-tRNA(Asn) ligase activity"/>
    <property type="evidence" value="ECO:0007669"/>
    <property type="project" value="UniProtKB-EC"/>
</dbReference>
<dbReference type="EC" id="6.1.1.23" evidence="7"/>
<name>W4LDP1_9BACT</name>
<evidence type="ECO:0000256" key="5">
    <source>
        <dbReference type="ARBA" id="ARBA00022917"/>
    </source>
</evidence>
<dbReference type="InterPro" id="IPR045864">
    <property type="entry name" value="aa-tRNA-synth_II/BPL/LPL"/>
</dbReference>
<dbReference type="Pfam" id="PF00152">
    <property type="entry name" value="tRNA-synt_2"/>
    <property type="match status" value="1"/>
</dbReference>
<feature type="domain" description="Aminoacyl-transfer RNA synthetases class-II family profile" evidence="8">
    <location>
        <begin position="149"/>
        <end position="562"/>
    </location>
</feature>
<dbReference type="InterPro" id="IPR004115">
    <property type="entry name" value="GAD-like_sf"/>
</dbReference>
<feature type="binding site" evidence="7">
    <location>
        <position position="228"/>
    </location>
    <ligand>
        <name>L-aspartate</name>
        <dbReference type="ChEBI" id="CHEBI:29991"/>
    </ligand>
</feature>
<dbReference type="InterPro" id="IPR029351">
    <property type="entry name" value="GAD_dom"/>
</dbReference>
<evidence type="ECO:0000313" key="9">
    <source>
        <dbReference type="EMBL" id="ETW96213.1"/>
    </source>
</evidence>
<comment type="similarity">
    <text evidence="1 7">Belongs to the class-II aminoacyl-tRNA synthetase family. Type 1 subfamily.</text>
</comment>
<dbReference type="CDD" id="cd04317">
    <property type="entry name" value="EcAspRS_like_N"/>
    <property type="match status" value="1"/>
</dbReference>
<keyword evidence="10" id="KW-1185">Reference proteome</keyword>
<evidence type="ECO:0000259" key="8">
    <source>
        <dbReference type="PROSITE" id="PS50862"/>
    </source>
</evidence>
<evidence type="ECO:0000256" key="4">
    <source>
        <dbReference type="ARBA" id="ARBA00022840"/>
    </source>
</evidence>
<keyword evidence="3 7" id="KW-0547">Nucleotide-binding</keyword>
<keyword evidence="7" id="KW-0963">Cytoplasm</keyword>
<dbReference type="InterPro" id="IPR047090">
    <property type="entry name" value="AspRS_core"/>
</dbReference>
<keyword evidence="2 7" id="KW-0436">Ligase</keyword>
<dbReference type="GO" id="GO:0005524">
    <property type="term" value="F:ATP binding"/>
    <property type="evidence" value="ECO:0007669"/>
    <property type="project" value="UniProtKB-UniRule"/>
</dbReference>
<evidence type="ECO:0000256" key="1">
    <source>
        <dbReference type="ARBA" id="ARBA00006303"/>
    </source>
</evidence>
<comment type="subunit">
    <text evidence="7">Homodimer.</text>
</comment>
<dbReference type="InterPro" id="IPR047089">
    <property type="entry name" value="Asp-tRNA-ligase_1_N"/>
</dbReference>
<feature type="region of interest" description="Aspartate" evidence="7">
    <location>
        <begin position="206"/>
        <end position="209"/>
    </location>
</feature>
<feature type="site" description="Important for tRNA non-discrimination" evidence="7">
    <location>
        <position position="38"/>
    </location>
</feature>
<dbReference type="PANTHER" id="PTHR22594:SF5">
    <property type="entry name" value="ASPARTATE--TRNA LIGASE, MITOCHONDRIAL"/>
    <property type="match status" value="1"/>
</dbReference>
<evidence type="ECO:0000256" key="3">
    <source>
        <dbReference type="ARBA" id="ARBA00022741"/>
    </source>
</evidence>
<dbReference type="InterPro" id="IPR004364">
    <property type="entry name" value="Aa-tRNA-synt_II"/>
</dbReference>
<dbReference type="Gene3D" id="3.30.1360.30">
    <property type="entry name" value="GAD-like domain"/>
    <property type="match status" value="1"/>
</dbReference>
<dbReference type="SUPFAM" id="SSF55261">
    <property type="entry name" value="GAD domain-like"/>
    <property type="match status" value="1"/>
</dbReference>
<dbReference type="GO" id="GO:0006422">
    <property type="term" value="P:aspartyl-tRNA aminoacylation"/>
    <property type="evidence" value="ECO:0007669"/>
    <property type="project" value="UniProtKB-UniRule"/>
</dbReference>
<gene>
    <name evidence="7 9" type="primary">aspS</name>
    <name evidence="9" type="ORF">ETSY2_46840</name>
</gene>
<feature type="binding site" evidence="7">
    <location>
        <begin position="541"/>
        <end position="544"/>
    </location>
    <ligand>
        <name>ATP</name>
        <dbReference type="ChEBI" id="CHEBI:30616"/>
    </ligand>
</feature>
<dbReference type="NCBIfam" id="NF001750">
    <property type="entry name" value="PRK00476.1"/>
    <property type="match status" value="1"/>
</dbReference>
<dbReference type="NCBIfam" id="TIGR00459">
    <property type="entry name" value="aspS_bact"/>
    <property type="match status" value="1"/>
</dbReference>
<dbReference type="HOGENOM" id="CLU_014330_3_2_7"/>
<dbReference type="GO" id="GO:0004815">
    <property type="term" value="F:aspartate-tRNA ligase activity"/>
    <property type="evidence" value="ECO:0007669"/>
    <property type="project" value="UniProtKB-UniRule"/>
</dbReference>
<dbReference type="InterPro" id="IPR002312">
    <property type="entry name" value="Asp/Asn-tRNA-synth_IIb"/>
</dbReference>
<sequence>MGAEPRIGKRTHYCGELTKTSEHADVAVMGWAQRVRDHGGLVFIDVRDRTGIVQVVCDPNRNADAHALAHRLRLESVIAVRGTLALRTAETINPTLPTGEVEVLANHLQLLNEAVAPPFYPNDETEVSEELRLRYRYLDLRNADLQKNFLVRSQMSLVVRNFLHAQGFVEIETPNLVKSTPEGARDYIVPSRVHTGKFYALPQSPQYLKQLLMMGGFDRYFQIARCFRDEDLRADRQPEFTQIDLEMSFVTPDDVFDLIEGLMQEVLQAVHGVTLPCPLPRMSYADAMARYGVDKPDCRFGMELHDVSDLVAQGEFRVFTQALQQQGQVKAIAAPGGADFSRKELEDLIDVVRPFGGQGIAWMKVREEGLESPITRFFSPETLAELPQRCAAKPGDVLLFCADHPDVVAASLGNLRLHLAQKLELIPEDTYNLLWVTDFPLFEYDARENRLQAMHHPFTAPHPEDVPRFDSEPQRIRAQAYDLVLNGTELGGGSIRIHQRDMQKRMFEAIGMSPETYEEQFGFFLEALDYGAPPHGGIALGFDRLVMLLTQSRSLRDVIAFPKTQRASDLLTGAPSSVDAQQMRELALRLA</sequence>
<feature type="binding site" evidence="7">
    <location>
        <position position="237"/>
    </location>
    <ligand>
        <name>ATP</name>
        <dbReference type="ChEBI" id="CHEBI:30616"/>
    </ligand>
</feature>
<keyword evidence="6 7" id="KW-0030">Aminoacyl-tRNA synthetase</keyword>
<dbReference type="PANTHER" id="PTHR22594">
    <property type="entry name" value="ASPARTYL/LYSYL-TRNA SYNTHETASE"/>
    <property type="match status" value="1"/>
</dbReference>
<organism evidence="9 10">
    <name type="scientific">Candidatus Entotheonella gemina</name>
    <dbReference type="NCBI Taxonomy" id="1429439"/>
    <lineage>
        <taxon>Bacteria</taxon>
        <taxon>Pseudomonadati</taxon>
        <taxon>Nitrospinota/Tectimicrobiota group</taxon>
        <taxon>Candidatus Tectimicrobiota</taxon>
        <taxon>Candidatus Entotheonellia</taxon>
        <taxon>Candidatus Entotheonellales</taxon>
        <taxon>Candidatus Entotheonellaceae</taxon>
        <taxon>Candidatus Entotheonella</taxon>
    </lineage>
</organism>
<dbReference type="PROSITE" id="PS50862">
    <property type="entry name" value="AA_TRNA_LIGASE_II"/>
    <property type="match status" value="1"/>
</dbReference>
<dbReference type="PRINTS" id="PR01042">
    <property type="entry name" value="TRNASYNTHASP"/>
</dbReference>
<feature type="binding site" evidence="7">
    <location>
        <begin position="228"/>
        <end position="230"/>
    </location>
    <ligand>
        <name>ATP</name>
        <dbReference type="ChEBI" id="CHEBI:30616"/>
    </ligand>
</feature>
<feature type="binding site" evidence="7">
    <location>
        <position position="496"/>
    </location>
    <ligand>
        <name>L-aspartate</name>
        <dbReference type="ChEBI" id="CHEBI:29991"/>
    </ligand>
</feature>
<evidence type="ECO:0000256" key="2">
    <source>
        <dbReference type="ARBA" id="ARBA00022598"/>
    </source>
</evidence>
<reference evidence="9 10" key="1">
    <citation type="journal article" date="2014" name="Nature">
        <title>An environmental bacterial taxon with a large and distinct metabolic repertoire.</title>
        <authorList>
            <person name="Wilson M.C."/>
            <person name="Mori T."/>
            <person name="Ruckert C."/>
            <person name="Uria A.R."/>
            <person name="Helf M.J."/>
            <person name="Takada K."/>
            <person name="Gernert C."/>
            <person name="Steffens U.A."/>
            <person name="Heycke N."/>
            <person name="Schmitt S."/>
            <person name="Rinke C."/>
            <person name="Helfrich E.J."/>
            <person name="Brachmann A.O."/>
            <person name="Gurgui C."/>
            <person name="Wakimoto T."/>
            <person name="Kracht M."/>
            <person name="Crusemann M."/>
            <person name="Hentschel U."/>
            <person name="Abe I."/>
            <person name="Matsunaga S."/>
            <person name="Kalinowski J."/>
            <person name="Takeyama H."/>
            <person name="Piel J."/>
        </authorList>
    </citation>
    <scope>NUCLEOTIDE SEQUENCE [LARGE SCALE GENOMIC DNA]</scope>
    <source>
        <strain evidence="10">TSY2</strain>
    </source>
</reference>
<dbReference type="InterPro" id="IPR006195">
    <property type="entry name" value="aa-tRNA-synth_II"/>
</dbReference>
<dbReference type="CDD" id="cd00777">
    <property type="entry name" value="AspRS_core"/>
    <property type="match status" value="1"/>
</dbReference>
<dbReference type="InterPro" id="IPR012340">
    <property type="entry name" value="NA-bd_OB-fold"/>
</dbReference>
<feature type="binding site" evidence="7">
    <location>
        <position position="182"/>
    </location>
    <ligand>
        <name>L-aspartate</name>
        <dbReference type="ChEBI" id="CHEBI:29991"/>
    </ligand>
</feature>
<comment type="catalytic activity">
    <reaction evidence="7">
        <text>tRNA(Asx) + L-aspartate + ATP = L-aspartyl-tRNA(Asx) + AMP + diphosphate</text>
        <dbReference type="Rhea" id="RHEA:18349"/>
        <dbReference type="Rhea" id="RHEA-COMP:9710"/>
        <dbReference type="Rhea" id="RHEA-COMP:9711"/>
        <dbReference type="ChEBI" id="CHEBI:29991"/>
        <dbReference type="ChEBI" id="CHEBI:30616"/>
        <dbReference type="ChEBI" id="CHEBI:33019"/>
        <dbReference type="ChEBI" id="CHEBI:78442"/>
        <dbReference type="ChEBI" id="CHEBI:78516"/>
        <dbReference type="ChEBI" id="CHEBI:456215"/>
        <dbReference type="EC" id="6.1.1.23"/>
    </reaction>
</comment>
<protein>
    <recommendedName>
        <fullName evidence="7">Aspartate--tRNA(Asp/Asn) ligase</fullName>
        <ecNumber evidence="7">6.1.1.23</ecNumber>
    </recommendedName>
    <alternativeName>
        <fullName evidence="7">Aspartyl-tRNA synthetase</fullName>
        <shortName evidence="7">AspRS</shortName>
    </alternativeName>
    <alternativeName>
        <fullName evidence="7">Non-discriminating aspartyl-tRNA synthetase</fullName>
        <shortName evidence="7">ND-AspRS</shortName>
    </alternativeName>
</protein>